<sequence>MTSILPGSMPWHEGEQKMHNLLHVPPRDNPTVPSLTYNAGYLLPRAPLLAIGTIDSEGRPWTSIWGGEKGFASPTSQTTVDLTTPVDRRHDPVAEILLGPPEGDLADSTRGGKLMSGLVFDLENRKRVKLHGRSIAGSLESPSAVSGSDQACGTADESGNCPKYMNKKQIVPALPNPKLVSSSPQLTPAAVDLLNRADCLFVSSAHGTIDMDTNIRGGPPGFVRLVSNGPRGAVFAYPEYSGNRLYQTLGNLQTNPRSGYVFPDFDTGNALYVTGEARILVGQDAAQVLPRSNLAVVVTVTAARYVEKSLSFRGIAGEPSPYNPPVRYLATEKVSAADPKEDSSITATLIRKEILTPAIARFRFRISDPVKLGKWIPGQYATFSFWDELNLGYSHMRDDDPTSLNDDYVRTFTISSYPGEGISTSEFEITARKHGNVTRYLWGVNERAGLEVPLKGVGGEFQINSSGNEILPFIVGGIGITPVLAQLPSLDLSRLQLLWSISISDVGLVWDTFKRFPALPRSTSLFLTGSDPEDELIKRQYEVVVSSGAQISRRRIDTDDLDLSLAETWYFCGSPALKSSVLNWLTAPRAPRAPTAPTMSTYEVEHNTTDPSSTTTTGTTTTTTTTHPRRPDLSSFFATLSEITPDESHSAHRPHAVPVPRDISAAFYTLAEALNVMRRDGGGGGAIAAAAAGGIPSFGPEDTDADVSGGSELLTEMIASLLQSAERPPKEVEGVSEEFCDVLDRVPKTSLNSSQVCPICNNPFLEDQYPLVVRLPCHPTHLFDLECVRPWLRLRGTCPLDRTDFAKQERDKAEARRKPAVDDEEEEWDGMYG</sequence>
<evidence type="ECO:0000313" key="2">
    <source>
        <dbReference type="Proteomes" id="UP000249057"/>
    </source>
</evidence>
<name>A0ACD1GCF8_9EURO</name>
<dbReference type="Proteomes" id="UP000249057">
    <property type="component" value="Unassembled WGS sequence"/>
</dbReference>
<accession>A0ACD1GCF8</accession>
<proteinExistence type="predicted"/>
<gene>
    <name evidence="1" type="ORF">BO95DRAFT_481410</name>
</gene>
<evidence type="ECO:0000313" key="1">
    <source>
        <dbReference type="EMBL" id="RAH46918.1"/>
    </source>
</evidence>
<keyword evidence="2" id="KW-1185">Reference proteome</keyword>
<reference evidence="1" key="1">
    <citation type="submission" date="2018-02" db="EMBL/GenBank/DDBJ databases">
        <title>The genomes of Aspergillus section Nigri reveals drivers in fungal speciation.</title>
        <authorList>
            <consortium name="DOE Joint Genome Institute"/>
            <person name="Vesth T.C."/>
            <person name="Nybo J."/>
            <person name="Theobald S."/>
            <person name="Brandl J."/>
            <person name="Frisvad J.C."/>
            <person name="Nielsen K.F."/>
            <person name="Lyhne E.K."/>
            <person name="Kogle M.E."/>
            <person name="Kuo A."/>
            <person name="Riley R."/>
            <person name="Clum A."/>
            <person name="Nolan M."/>
            <person name="Lipzen A."/>
            <person name="Salamov A."/>
            <person name="Henrissat B."/>
            <person name="Wiebenga A."/>
            <person name="De vries R.P."/>
            <person name="Grigoriev I.V."/>
            <person name="Mortensen U.H."/>
            <person name="Andersen M.R."/>
            <person name="Baker S.E."/>
        </authorList>
    </citation>
    <scope>NUCLEOTIDE SEQUENCE</scope>
    <source>
        <strain evidence="1">CBS 621.78</strain>
    </source>
</reference>
<protein>
    <submittedName>
        <fullName evidence="1">Uncharacterized protein</fullName>
    </submittedName>
</protein>
<organism evidence="1 2">
    <name type="scientific">Aspergillus brunneoviolaceus CBS 621.78</name>
    <dbReference type="NCBI Taxonomy" id="1450534"/>
    <lineage>
        <taxon>Eukaryota</taxon>
        <taxon>Fungi</taxon>
        <taxon>Dikarya</taxon>
        <taxon>Ascomycota</taxon>
        <taxon>Pezizomycotina</taxon>
        <taxon>Eurotiomycetes</taxon>
        <taxon>Eurotiomycetidae</taxon>
        <taxon>Eurotiales</taxon>
        <taxon>Aspergillaceae</taxon>
        <taxon>Aspergillus</taxon>
        <taxon>Aspergillus subgen. Circumdati</taxon>
    </lineage>
</organism>
<dbReference type="EMBL" id="KZ825334">
    <property type="protein sequence ID" value="RAH46918.1"/>
    <property type="molecule type" value="Genomic_DNA"/>
</dbReference>